<dbReference type="EMBL" id="JACCJC010000024">
    <property type="protein sequence ID" value="KAF6235514.1"/>
    <property type="molecule type" value="Genomic_DNA"/>
</dbReference>
<protein>
    <submittedName>
        <fullName evidence="1">Uncharacterized protein</fullName>
    </submittedName>
</protein>
<dbReference type="GeneID" id="59287858"/>
<name>A0A8H6FVE7_9LECA</name>
<reference evidence="1 2" key="1">
    <citation type="journal article" date="2020" name="Genomics">
        <title>Complete, high-quality genomes from long-read metagenomic sequencing of two wolf lichen thalli reveals enigmatic genome architecture.</title>
        <authorList>
            <person name="McKenzie S.K."/>
            <person name="Walston R.F."/>
            <person name="Allen J.L."/>
        </authorList>
    </citation>
    <scope>NUCLEOTIDE SEQUENCE [LARGE SCALE GENOMIC DNA]</scope>
    <source>
        <strain evidence="1">WasteWater2</strain>
    </source>
</reference>
<organism evidence="1 2">
    <name type="scientific">Letharia columbiana</name>
    <dbReference type="NCBI Taxonomy" id="112416"/>
    <lineage>
        <taxon>Eukaryota</taxon>
        <taxon>Fungi</taxon>
        <taxon>Dikarya</taxon>
        <taxon>Ascomycota</taxon>
        <taxon>Pezizomycotina</taxon>
        <taxon>Lecanoromycetes</taxon>
        <taxon>OSLEUM clade</taxon>
        <taxon>Lecanoromycetidae</taxon>
        <taxon>Lecanorales</taxon>
        <taxon>Lecanorineae</taxon>
        <taxon>Parmeliaceae</taxon>
        <taxon>Letharia</taxon>
    </lineage>
</organism>
<sequence length="56" mass="6264">MGQNPSESELQDMINKVDKAEKGAMAKVRAEHPDLSKEDFETNIYEKGVVLEQSTP</sequence>
<evidence type="ECO:0000313" key="2">
    <source>
        <dbReference type="Proteomes" id="UP000578531"/>
    </source>
</evidence>
<proteinExistence type="predicted"/>
<accession>A0A8H6FVE7</accession>
<keyword evidence="2" id="KW-1185">Reference proteome</keyword>
<dbReference type="Proteomes" id="UP000578531">
    <property type="component" value="Unassembled WGS sequence"/>
</dbReference>
<evidence type="ECO:0000313" key="1">
    <source>
        <dbReference type="EMBL" id="KAF6235514.1"/>
    </source>
</evidence>
<gene>
    <name evidence="1" type="ORF">HO173_006197</name>
</gene>
<dbReference type="RefSeq" id="XP_037164882.1">
    <property type="nucleotide sequence ID" value="XM_037308108.1"/>
</dbReference>
<dbReference type="AlphaFoldDB" id="A0A8H6FVE7"/>
<comment type="caution">
    <text evidence="1">The sequence shown here is derived from an EMBL/GenBank/DDBJ whole genome shotgun (WGS) entry which is preliminary data.</text>
</comment>